<dbReference type="InterPro" id="IPR036438">
    <property type="entry name" value="Insulin-like_sf"/>
</dbReference>
<evidence type="ECO:0000256" key="2">
    <source>
        <dbReference type="SAM" id="SignalP"/>
    </source>
</evidence>
<proteinExistence type="evidence at transcript level"/>
<dbReference type="AlphaFoldDB" id="K7STV1"/>
<protein>
    <submittedName>
        <fullName evidence="3">Igf-like protein</fullName>
    </submittedName>
</protein>
<dbReference type="Gene3D" id="1.10.100.10">
    <property type="entry name" value="Insulin-like"/>
    <property type="match status" value="1"/>
</dbReference>
<comment type="similarity">
    <text evidence="1">Belongs to the insulin family.</text>
</comment>
<reference evidence="3" key="1">
    <citation type="submission" date="2012-09" db="EMBL/GenBank/DDBJ databases">
        <title>Portuguese oyster (Crassostrea angulata) IGF-like gene cloning and functional studies.</title>
        <authorList>
            <person name="Qin J."/>
        </authorList>
    </citation>
    <scope>NUCLEOTIDE SEQUENCE</scope>
</reference>
<feature type="signal peptide" evidence="2">
    <location>
        <begin position="1"/>
        <end position="19"/>
    </location>
</feature>
<keyword evidence="2" id="KW-0732">Signal</keyword>
<dbReference type="EMBL" id="JX625148">
    <property type="protein sequence ID" value="AFV92858.1"/>
    <property type="molecule type" value="mRNA"/>
</dbReference>
<dbReference type="SUPFAM" id="SSF56994">
    <property type="entry name" value="Insulin-like"/>
    <property type="match status" value="1"/>
</dbReference>
<feature type="chain" id="PRO_5003910758" evidence="2">
    <location>
        <begin position="20"/>
        <end position="107"/>
    </location>
</feature>
<name>K7STV1_9BIVA</name>
<evidence type="ECO:0000313" key="3">
    <source>
        <dbReference type="EMBL" id="AFV92858.1"/>
    </source>
</evidence>
<dbReference type="PROSITE" id="PS00262">
    <property type="entry name" value="INSULIN"/>
    <property type="match status" value="1"/>
</dbReference>
<sequence length="107" mass="12021">MRAVLIVFQVCGIFAIALKSEEDVIVCSSGIKYDMTPGNNKFQCATSLFESLELICGGSGKFSRFKGIVSIFQEEHKTMKEFKNDLFCRCCLNQCTMDDIKSFCMSD</sequence>
<accession>K7STV1</accession>
<evidence type="ECO:0000256" key="1">
    <source>
        <dbReference type="ARBA" id="ARBA00009034"/>
    </source>
</evidence>
<organism evidence="3">
    <name type="scientific">Magallana angulata</name>
    <dbReference type="NCBI Taxonomy" id="2784310"/>
    <lineage>
        <taxon>Eukaryota</taxon>
        <taxon>Metazoa</taxon>
        <taxon>Spiralia</taxon>
        <taxon>Lophotrochozoa</taxon>
        <taxon>Mollusca</taxon>
        <taxon>Bivalvia</taxon>
        <taxon>Autobranchia</taxon>
        <taxon>Pteriomorphia</taxon>
        <taxon>Ostreida</taxon>
        <taxon>Ostreoidea</taxon>
        <taxon>Ostreidae</taxon>
        <taxon>Magallana</taxon>
    </lineage>
</organism>
<dbReference type="InterPro" id="IPR022353">
    <property type="entry name" value="Insulin_CS"/>
</dbReference>